<accession>A0A286EA49</accession>
<reference evidence="4 5" key="1">
    <citation type="submission" date="2017-09" db="EMBL/GenBank/DDBJ databases">
        <authorList>
            <person name="Ehlers B."/>
            <person name="Leendertz F.H."/>
        </authorList>
    </citation>
    <scope>NUCLEOTIDE SEQUENCE [LARGE SCALE GENOMIC DNA]</scope>
    <source>
        <strain evidence="4 5">CGMCC 4.7095</strain>
    </source>
</reference>
<dbReference type="EMBL" id="OCNE01000034">
    <property type="protein sequence ID" value="SOD67782.1"/>
    <property type="molecule type" value="Genomic_DNA"/>
</dbReference>
<feature type="domain" description="Lantibiotic dehydratase N-terminal" evidence="2">
    <location>
        <begin position="51"/>
        <end position="689"/>
    </location>
</feature>
<dbReference type="AlphaFoldDB" id="A0A286EA49"/>
<dbReference type="Proteomes" id="UP000219072">
    <property type="component" value="Unassembled WGS sequence"/>
</dbReference>
<organism evidence="4 5">
    <name type="scientific">Streptomyces zhaozhouensis</name>
    <dbReference type="NCBI Taxonomy" id="1300267"/>
    <lineage>
        <taxon>Bacteria</taxon>
        <taxon>Bacillati</taxon>
        <taxon>Actinomycetota</taxon>
        <taxon>Actinomycetes</taxon>
        <taxon>Kitasatosporales</taxon>
        <taxon>Streptomycetaceae</taxon>
        <taxon>Streptomyces</taxon>
    </lineage>
</organism>
<protein>
    <submittedName>
        <fullName evidence="4">Thiopeptide-type bacteriocin biosynthesis domain-containing protein</fullName>
    </submittedName>
</protein>
<dbReference type="Pfam" id="PF04738">
    <property type="entry name" value="Lant_dehydr_N"/>
    <property type="match status" value="1"/>
</dbReference>
<dbReference type="OrthoDB" id="1273722at2"/>
<evidence type="ECO:0000259" key="3">
    <source>
        <dbReference type="Pfam" id="PF14028"/>
    </source>
</evidence>
<dbReference type="InterPro" id="IPR006827">
    <property type="entry name" value="Lant_deHydtase_N"/>
</dbReference>
<evidence type="ECO:0000313" key="5">
    <source>
        <dbReference type="Proteomes" id="UP000219072"/>
    </source>
</evidence>
<sequence>MTVARHTARHRFHAGALIRATTDPGGLALPRDLDLDDEDACRKWLGSVWRREQIRTAVGTSSPALARRVDALVAGGPASPRRVRRAALSLASYLLRWQRRPTPFGLFAGVAPLQIGGEPKARWGTEHRVVPRADALWMASVVERLQTSPELLARLRVVAVDVGQRRGARWVVPGAPTGARSGELAPLEVSVRHTPPVAAALEMAKTPVEVGELRDRLVERFPASGVERVTALLRGLIAEKLLLTSLWAPMTCPDALGHVCGELASAGAVHIDGVRELTGALLALRDGLAGAQPAQDTALAGLSHRMRALSDAGETPLVVDTALDCDVRVPETVVREAEEAVGVLHRLSPHPAGHDAWRDYHGRFRVRYGTGAVIPVLDLVADSGLGFPAGYLGSPYHRPVRRQDERDRALLALVQLATLDGTGEILLTVRLIADLTSGEVRPSPRVEVAFEIHAPTREALAGGSFQLLITGTPRPGSSMAGRFAQLLPAEPRAGVADSYRSPSPDVIAAQLSFTPRRRRNENITRALPLLPHVVPLGEHRAPADGLIPVTDLAVSAHEDGFRLVRLSTGQRVEPRVPHALEAGVHTPPLARFLAEVATARCSVYASFDFGGAARLPYLPRVRYRRTVLAPARWLLTAGELPPRTASTQEWTAELAAWRCRLRVPHRVTLVEHDQRLPLDLTHPVHRLLLRGRLDTLRRLELREDLRPQNDGWLGRAHEVLLPLTLPAAESPSAQARRAPRTAPLRAPTEPHEQLPGASTILHARLHAHPARFDEILTDHLSALMDDLDDETVTWWFNRRRATPRPDADQYLVLCLRLPGPDSYPSAAARLHHWADGLRHERLLAQLTLATHEPQPGRYGHGAALRAAQAVFAADSAAALAQLRATTPDSTASQALTAAAMVDLATRFAPDTDQGLRWVLATFPQRHGPLDRALRDQAMALTLASGRASLPDPVTLAWRRRATALDAYRRELAPQRAPHTVLGALLHRHHVRALGIDPDREQVTARLIRACALRQQARRPR</sequence>
<evidence type="ECO:0000256" key="1">
    <source>
        <dbReference type="SAM" id="MobiDB-lite"/>
    </source>
</evidence>
<dbReference type="InterPro" id="IPR023809">
    <property type="entry name" value="Thiopep_bacteriocin_synth_dom"/>
</dbReference>
<feature type="compositionally biased region" description="Low complexity" evidence="1">
    <location>
        <begin position="728"/>
        <end position="747"/>
    </location>
</feature>
<feature type="region of interest" description="Disordered" evidence="1">
    <location>
        <begin position="728"/>
        <end position="753"/>
    </location>
</feature>
<feature type="domain" description="Thiopeptide-type bacteriocin biosynthesis" evidence="3">
    <location>
        <begin position="762"/>
        <end position="1008"/>
    </location>
</feature>
<dbReference type="NCBIfam" id="TIGR03891">
    <property type="entry name" value="thiopep_ocin"/>
    <property type="match status" value="1"/>
</dbReference>
<dbReference type="Pfam" id="PF14028">
    <property type="entry name" value="Lant_dehydr_C"/>
    <property type="match status" value="1"/>
</dbReference>
<name>A0A286EA49_9ACTN</name>
<gene>
    <name evidence="4" type="ORF">SAMN06297387_1344</name>
</gene>
<keyword evidence="5" id="KW-1185">Reference proteome</keyword>
<evidence type="ECO:0000313" key="4">
    <source>
        <dbReference type="EMBL" id="SOD67782.1"/>
    </source>
</evidence>
<evidence type="ECO:0000259" key="2">
    <source>
        <dbReference type="Pfam" id="PF04738"/>
    </source>
</evidence>
<proteinExistence type="predicted"/>